<dbReference type="InterPro" id="IPR002934">
    <property type="entry name" value="Polymerase_NTP_transf_dom"/>
</dbReference>
<evidence type="ECO:0000256" key="4">
    <source>
        <dbReference type="ARBA" id="ARBA00022723"/>
    </source>
</evidence>
<dbReference type="SUPFAM" id="SSF81301">
    <property type="entry name" value="Nucleotidyltransferase"/>
    <property type="match status" value="1"/>
</dbReference>
<dbReference type="EMBL" id="CP006019">
    <property type="protein sequence ID" value="AIF70322.1"/>
    <property type="molecule type" value="Genomic_DNA"/>
</dbReference>
<evidence type="ECO:0000259" key="11">
    <source>
        <dbReference type="Pfam" id="PF01909"/>
    </source>
</evidence>
<keyword evidence="7 10" id="KW-0067">ATP-binding</keyword>
<dbReference type="InterPro" id="IPR011068">
    <property type="entry name" value="NuclTrfase_I-like_C"/>
</dbReference>
<gene>
    <name evidence="10" type="primary">cca</name>
    <name evidence="14" type="ORF">PAP_09735</name>
</gene>
<sequence length="450" mass="52474">MTRDILQEVLQKIKPSKEERELVERIKGELLGLVREEIERAGLEVKPYFVGSLAKDTYLAGDHDIDLFLAFPLDVPLNELKEEGFKLAEAIGKRLDSYEKAYAEHPYISGKYKGFDVDLVPCYDVNSWREVRTAVDRSILHNRWVLKHLNGRNDEVRLLKRFFKGINVYGSEIYVKGFSGYLTELLIIQSGSFLDVLKSADFMHRKKIIDPEGWLKKERERALKTIEREKEAPLIVLDPVDPRRNVASALSWEKFARFYFKARDFLEKPSIEFFFPKEPQAADYRELIQRKGTHLLVLLFEKPSFIDDVLLPQLEKSARGLWKAVEKAGFNVYDANWGYGEKAFIMLEVEGLERPKIKVHPGPEFYTSRGLNFYKKHDMVWVRGRNLFSEKHQKSYIVDVIIDLLEKNQVSLGRNLRDAIKEADILVDFVPPGLKREAYLFLSKKKWNLK</sequence>
<dbReference type="InterPro" id="IPR006116">
    <property type="entry name" value="NT_2-5OAS_ClassI-CCAase"/>
</dbReference>
<dbReference type="STRING" id="1343739.PAP_09735"/>
<keyword evidence="1 10" id="KW-0808">Transferase</keyword>
<feature type="binding site" evidence="10">
    <location>
        <position position="55"/>
    </location>
    <ligand>
        <name>CTP</name>
        <dbReference type="ChEBI" id="CHEBI:37563"/>
    </ligand>
</feature>
<dbReference type="eggNOG" id="arCOG04249">
    <property type="taxonomic scope" value="Archaea"/>
</dbReference>
<keyword evidence="4 10" id="KW-0479">Metal-binding</keyword>
<evidence type="ECO:0000256" key="10">
    <source>
        <dbReference type="HAMAP-Rule" id="MF_01264"/>
    </source>
</evidence>
<dbReference type="PIRSF" id="PIRSF005335">
    <property type="entry name" value="CCA_arch"/>
    <property type="match status" value="1"/>
</dbReference>
<dbReference type="SUPFAM" id="SSF81631">
    <property type="entry name" value="PAP/OAS1 substrate-binding domain"/>
    <property type="match status" value="1"/>
</dbReference>
<feature type="binding site" evidence="10">
    <location>
        <position position="118"/>
    </location>
    <ligand>
        <name>Mg(2+)</name>
        <dbReference type="ChEBI" id="CHEBI:18420"/>
    </ligand>
</feature>
<evidence type="ECO:0000256" key="9">
    <source>
        <dbReference type="ARBA" id="ARBA00022884"/>
    </source>
</evidence>
<feature type="binding site" evidence="10">
    <location>
        <position position="169"/>
    </location>
    <ligand>
        <name>ATP</name>
        <dbReference type="ChEBI" id="CHEBI:30616"/>
    </ligand>
</feature>
<feature type="binding site" evidence="10">
    <location>
        <position position="55"/>
    </location>
    <ligand>
        <name>ATP</name>
        <dbReference type="ChEBI" id="CHEBI:30616"/>
    </ligand>
</feature>
<feature type="binding site" evidence="10">
    <location>
        <position position="169"/>
    </location>
    <ligand>
        <name>CTP</name>
        <dbReference type="ChEBI" id="CHEBI:37563"/>
    </ligand>
</feature>
<reference evidence="14 15" key="2">
    <citation type="journal article" date="2015" name="Genome Announc.">
        <title>Complete Genome Sequence of Hyperthermophilic Piezophilic Archaeon Palaeococcus pacificus DY20341T, Isolated from Deep-Sea Hydrothermal Sediments.</title>
        <authorList>
            <person name="Zeng X."/>
            <person name="Jebbar M."/>
            <person name="Shao Z."/>
        </authorList>
    </citation>
    <scope>NUCLEOTIDE SEQUENCE [LARGE SCALE GENOMIC DNA]</scope>
    <source>
        <strain evidence="14 15">DY20341</strain>
    </source>
</reference>
<feature type="binding site" evidence="10">
    <location>
        <position position="160"/>
    </location>
    <ligand>
        <name>CTP</name>
        <dbReference type="ChEBI" id="CHEBI:37563"/>
    </ligand>
</feature>
<dbReference type="GO" id="GO:0005524">
    <property type="term" value="F:ATP binding"/>
    <property type="evidence" value="ECO:0007669"/>
    <property type="project" value="UniProtKB-UniRule"/>
</dbReference>
<keyword evidence="6 10" id="KW-0692">RNA repair</keyword>
<dbReference type="GO" id="GO:0160016">
    <property type="term" value="F:CCACCA tRNA nucleotidyltransferase activity"/>
    <property type="evidence" value="ECO:0007669"/>
    <property type="project" value="RHEA"/>
</dbReference>
<dbReference type="Gene3D" id="3.30.460.10">
    <property type="entry name" value="Beta Polymerase, domain 2"/>
    <property type="match status" value="1"/>
</dbReference>
<name>A0A075LWB1_9EURY</name>
<dbReference type="GO" id="GO:0004810">
    <property type="term" value="F:CCA tRNA nucleotidyltransferase activity"/>
    <property type="evidence" value="ECO:0007669"/>
    <property type="project" value="UniProtKB-UniRule"/>
</dbReference>
<evidence type="ECO:0000259" key="12">
    <source>
        <dbReference type="Pfam" id="PF09249"/>
    </source>
</evidence>
<dbReference type="CDD" id="cd05400">
    <property type="entry name" value="NT_2-5OAS_ClassI-CCAase"/>
    <property type="match status" value="1"/>
</dbReference>
<evidence type="ECO:0000256" key="3">
    <source>
        <dbReference type="ARBA" id="ARBA00022695"/>
    </source>
</evidence>
<keyword evidence="8 10" id="KW-0460">Magnesium</keyword>
<dbReference type="AlphaFoldDB" id="A0A075LWB1"/>
<feature type="binding site" evidence="10">
    <location>
        <position position="66"/>
    </location>
    <ligand>
        <name>Mg(2+)</name>
        <dbReference type="ChEBI" id="CHEBI:18420"/>
    </ligand>
</feature>
<protein>
    <recommendedName>
        <fullName evidence="10">CCA-adding enzyme</fullName>
        <ecNumber evidence="10">2.7.7.72</ecNumber>
    </recommendedName>
    <alternativeName>
        <fullName evidence="10">CCA tRNA nucleotidyltransferase</fullName>
    </alternativeName>
    <alternativeName>
        <fullName evidence="10">tRNA CCA-pyrophosphorylase</fullName>
    </alternativeName>
    <alternativeName>
        <fullName evidence="10">tRNA adenylyl-/cytidylyl- transferase</fullName>
    </alternativeName>
    <alternativeName>
        <fullName evidence="10">tRNA nucleotidyltransferase</fullName>
    </alternativeName>
    <alternativeName>
        <fullName evidence="10">tRNA-NT</fullName>
    </alternativeName>
</protein>
<keyword evidence="2 10" id="KW-0819">tRNA processing</keyword>
<dbReference type="Gene3D" id="3.30.70.1550">
    <property type="entry name" value="Archaeal tRNA CCA-adding enzyme catalytic domain"/>
    <property type="match status" value="1"/>
</dbReference>
<dbReference type="SUPFAM" id="SSF55003">
    <property type="entry name" value="PAP/Archaeal CCA-adding enzyme, C-terminal domain"/>
    <property type="match status" value="1"/>
</dbReference>
<feature type="binding site" evidence="10">
    <location>
        <position position="52"/>
    </location>
    <ligand>
        <name>CTP</name>
        <dbReference type="ChEBI" id="CHEBI:37563"/>
    </ligand>
</feature>
<dbReference type="KEGG" id="ppac:PAP_09735"/>
<dbReference type="GeneID" id="24843042"/>
<evidence type="ECO:0000256" key="2">
    <source>
        <dbReference type="ARBA" id="ARBA00022694"/>
    </source>
</evidence>
<dbReference type="Pfam" id="PF21133">
    <property type="entry name" value="CAA_C"/>
    <property type="match status" value="1"/>
</dbReference>
<dbReference type="RefSeq" id="WP_048165786.1">
    <property type="nucleotide sequence ID" value="NZ_CP006019.1"/>
</dbReference>
<comment type="miscellaneous">
    <text evidence="10">A single active site specifically recognizes both ATP and CTP and is responsible for their addition.</text>
</comment>
<dbReference type="GO" id="GO:0000049">
    <property type="term" value="F:tRNA binding"/>
    <property type="evidence" value="ECO:0007669"/>
    <property type="project" value="UniProtKB-UniRule"/>
</dbReference>
<dbReference type="PANTHER" id="PTHR39643">
    <property type="entry name" value="CCA-ADDING ENZYME"/>
    <property type="match status" value="1"/>
</dbReference>
<evidence type="ECO:0000259" key="13">
    <source>
        <dbReference type="Pfam" id="PF21133"/>
    </source>
</evidence>
<feature type="binding site" evidence="10">
    <location>
        <position position="160"/>
    </location>
    <ligand>
        <name>ATP</name>
        <dbReference type="ChEBI" id="CHEBI:30616"/>
    </ligand>
</feature>
<comment type="cofactor">
    <cofactor evidence="10">
        <name>Mg(2+)</name>
        <dbReference type="ChEBI" id="CHEBI:18420"/>
    </cofactor>
</comment>
<dbReference type="InterPro" id="IPR015329">
    <property type="entry name" value="tRNA_NucTransf2"/>
</dbReference>
<keyword evidence="9 10" id="KW-0694">RNA-binding</keyword>
<comment type="subunit">
    <text evidence="10">Homodimer.</text>
</comment>
<dbReference type="EC" id="2.7.7.72" evidence="10"/>
<evidence type="ECO:0000313" key="14">
    <source>
        <dbReference type="EMBL" id="AIF70322.1"/>
    </source>
</evidence>
<dbReference type="PANTHER" id="PTHR39643:SF1">
    <property type="entry name" value="CCA-ADDING ENZYME"/>
    <property type="match status" value="1"/>
</dbReference>
<feature type="domain" description="Polymerase nucleotidyl transferase" evidence="11">
    <location>
        <begin position="35"/>
        <end position="141"/>
    </location>
</feature>
<comment type="catalytic activity">
    <reaction evidence="10">
        <text>a tRNA with a 3' CCA end + 2 CTP + ATP = a tRNA with a 3' CCACCA end + 3 diphosphate</text>
        <dbReference type="Rhea" id="RHEA:76235"/>
        <dbReference type="Rhea" id="RHEA-COMP:10468"/>
        <dbReference type="Rhea" id="RHEA-COMP:18655"/>
        <dbReference type="ChEBI" id="CHEBI:30616"/>
        <dbReference type="ChEBI" id="CHEBI:33019"/>
        <dbReference type="ChEBI" id="CHEBI:37563"/>
        <dbReference type="ChEBI" id="CHEBI:83071"/>
        <dbReference type="ChEBI" id="CHEBI:195187"/>
    </reaction>
</comment>
<keyword evidence="5 10" id="KW-0547">Nucleotide-binding</keyword>
<dbReference type="Pfam" id="PF09249">
    <property type="entry name" value="tRNA_NucTransf2"/>
    <property type="match status" value="1"/>
</dbReference>
<evidence type="ECO:0000256" key="1">
    <source>
        <dbReference type="ARBA" id="ARBA00022679"/>
    </source>
</evidence>
<feature type="binding site" evidence="10">
    <location>
        <position position="141"/>
    </location>
    <ligand>
        <name>CTP</name>
        <dbReference type="ChEBI" id="CHEBI:37563"/>
    </ligand>
</feature>
<dbReference type="Gene3D" id="1.10.1410.30">
    <property type="entry name" value="CCA tRNA nucleotidyltransferase, domain 2"/>
    <property type="match status" value="1"/>
</dbReference>
<dbReference type="OrthoDB" id="7378at2157"/>
<organism evidence="14 15">
    <name type="scientific">Palaeococcus pacificus DY20341</name>
    <dbReference type="NCBI Taxonomy" id="1343739"/>
    <lineage>
        <taxon>Archaea</taxon>
        <taxon>Methanobacteriati</taxon>
        <taxon>Methanobacteriota</taxon>
        <taxon>Thermococci</taxon>
        <taxon>Thermococcales</taxon>
        <taxon>Thermococcaceae</taxon>
        <taxon>Palaeococcus</taxon>
    </lineage>
</organism>
<reference evidence="15" key="1">
    <citation type="submission" date="2013-06" db="EMBL/GenBank/DDBJ databases">
        <title>Complete Genome Sequence of Hyperthermophilic Palaeococcus pacificus DY20341T, Isolated from a Deep-Sea Hydrothermal Sediments.</title>
        <authorList>
            <person name="Zeng X."/>
            <person name="Shao Z."/>
        </authorList>
    </citation>
    <scope>NUCLEOTIDE SEQUENCE [LARGE SCALE GENOMIC DNA]</scope>
    <source>
        <strain evidence="15">DY20341</strain>
    </source>
</reference>
<comment type="function">
    <text evidence="10">Catalyzes the addition and repair of the essential 3'-terminal CCA sequence in tRNAs without using a nucleic acid template. Adds these three nucleotides in the order of C, C, and A to the tRNA nucleotide-73, using CTP and ATP as substrates and producing inorganic pyrophosphate. tRNA 3'-terminal CCA addition is required both for tRNA processing and repair. Also involved in tRNA surveillance by mediating tandem CCA addition to generate a CCACCA at the 3' terminus of unstable tRNAs. While stable tRNAs receive only 3'-terminal CCA, unstable tRNAs are marked with CCACCA and rapidly degraded.</text>
</comment>
<comment type="catalytic activity">
    <reaction evidence="10">
        <text>a tRNA precursor + 2 CTP + ATP = a tRNA with a 3' CCA end + 3 diphosphate</text>
        <dbReference type="Rhea" id="RHEA:14433"/>
        <dbReference type="Rhea" id="RHEA-COMP:10465"/>
        <dbReference type="Rhea" id="RHEA-COMP:10468"/>
        <dbReference type="ChEBI" id="CHEBI:30616"/>
        <dbReference type="ChEBI" id="CHEBI:33019"/>
        <dbReference type="ChEBI" id="CHEBI:37563"/>
        <dbReference type="ChEBI" id="CHEBI:74896"/>
        <dbReference type="ChEBI" id="CHEBI:83071"/>
        <dbReference type="EC" id="2.7.7.72"/>
    </reaction>
</comment>
<feature type="domain" description="tRNA nucleotidyltransferase substrate binding" evidence="12">
    <location>
        <begin position="154"/>
        <end position="275"/>
    </location>
</feature>
<dbReference type="HOGENOM" id="CLU_044679_1_0_2"/>
<dbReference type="GO" id="GO:0001680">
    <property type="term" value="P:tRNA 3'-terminal CCA addition"/>
    <property type="evidence" value="ECO:0007669"/>
    <property type="project" value="UniProtKB-UniRule"/>
</dbReference>
<dbReference type="Pfam" id="PF01909">
    <property type="entry name" value="NTP_transf_2"/>
    <property type="match status" value="1"/>
</dbReference>
<dbReference type="Proteomes" id="UP000027981">
    <property type="component" value="Chromosome"/>
</dbReference>
<comment type="similarity">
    <text evidence="10">Belongs to the tRNA nucleotidyltransferase/poly(A) polymerase family. Archaeal CCA-adding enzyme subfamily.</text>
</comment>
<evidence type="ECO:0000313" key="15">
    <source>
        <dbReference type="Proteomes" id="UP000027981"/>
    </source>
</evidence>
<dbReference type="InterPro" id="IPR042090">
    <property type="entry name" value="CCA_tRNA_nucleotrans_2"/>
</dbReference>
<dbReference type="InterPro" id="IPR048833">
    <property type="entry name" value="CAA_C"/>
</dbReference>
<dbReference type="InterPro" id="IPR043519">
    <property type="entry name" value="NT_sf"/>
</dbReference>
<proteinExistence type="inferred from homology"/>
<dbReference type="InterPro" id="IPR008229">
    <property type="entry name" value="CCA-adding_arc"/>
</dbReference>
<dbReference type="NCBIfam" id="TIGR03671">
    <property type="entry name" value="cca_archaeal"/>
    <property type="match status" value="1"/>
</dbReference>
<dbReference type="GO" id="GO:0042245">
    <property type="term" value="P:RNA repair"/>
    <property type="evidence" value="ECO:0007669"/>
    <property type="project" value="UniProtKB-KW"/>
</dbReference>
<keyword evidence="3 10" id="KW-0548">Nucleotidyltransferase</keyword>
<accession>A0A075LWB1</accession>
<dbReference type="HAMAP" id="MF_01264">
    <property type="entry name" value="CCA_arch"/>
    <property type="match status" value="1"/>
</dbReference>
<feature type="binding site" evidence="10">
    <location>
        <position position="52"/>
    </location>
    <ligand>
        <name>ATP</name>
        <dbReference type="ChEBI" id="CHEBI:30616"/>
    </ligand>
</feature>
<feature type="domain" description="CCA-adding enzyme C-terminal" evidence="13">
    <location>
        <begin position="291"/>
        <end position="424"/>
    </location>
</feature>
<evidence type="ECO:0000256" key="5">
    <source>
        <dbReference type="ARBA" id="ARBA00022741"/>
    </source>
</evidence>
<dbReference type="Gene3D" id="3.30.70.590">
    <property type="entry name" value="Poly(A) polymerase predicted RNA binding domain"/>
    <property type="match status" value="1"/>
</dbReference>
<keyword evidence="15" id="KW-1185">Reference proteome</keyword>
<feature type="binding site" evidence="10">
    <location>
        <position position="141"/>
    </location>
    <ligand>
        <name>ATP</name>
        <dbReference type="ChEBI" id="CHEBI:30616"/>
    </ligand>
</feature>
<evidence type="ECO:0000256" key="8">
    <source>
        <dbReference type="ARBA" id="ARBA00022842"/>
    </source>
</evidence>
<evidence type="ECO:0000256" key="6">
    <source>
        <dbReference type="ARBA" id="ARBA00022800"/>
    </source>
</evidence>
<feature type="binding site" evidence="10">
    <location>
        <position position="64"/>
    </location>
    <ligand>
        <name>Mg(2+)</name>
        <dbReference type="ChEBI" id="CHEBI:18420"/>
    </ligand>
</feature>
<evidence type="ECO:0000256" key="7">
    <source>
        <dbReference type="ARBA" id="ARBA00022840"/>
    </source>
</evidence>
<dbReference type="GO" id="GO:0000287">
    <property type="term" value="F:magnesium ion binding"/>
    <property type="evidence" value="ECO:0007669"/>
    <property type="project" value="UniProtKB-UniRule"/>
</dbReference>